<keyword evidence="5" id="KW-0804">Transcription</keyword>
<evidence type="ECO:0000256" key="2">
    <source>
        <dbReference type="ARBA" id="ARBA00023015"/>
    </source>
</evidence>
<dbReference type="Gene3D" id="1.10.1740.10">
    <property type="match status" value="1"/>
</dbReference>
<dbReference type="EMBL" id="CP048286">
    <property type="protein sequence ID" value="QHW30998.1"/>
    <property type="molecule type" value="Genomic_DNA"/>
</dbReference>
<reference evidence="8 9" key="1">
    <citation type="submission" date="2020-02" db="EMBL/GenBank/DDBJ databases">
        <title>Paenibacillus sp. nov., isolated from rhizosphere soil of tomato.</title>
        <authorList>
            <person name="Weon H.-Y."/>
            <person name="Lee S.A."/>
        </authorList>
    </citation>
    <scope>NUCLEOTIDE SEQUENCE [LARGE SCALE GENOMIC DNA]</scope>
    <source>
        <strain evidence="8 9">14171R-81</strain>
    </source>
</reference>
<keyword evidence="4" id="KW-0238">DNA-binding</keyword>
<feature type="domain" description="RNA polymerase sigma factor 70 region 4 type 2" evidence="7">
    <location>
        <begin position="109"/>
        <end position="158"/>
    </location>
</feature>
<dbReference type="SUPFAM" id="SSF88946">
    <property type="entry name" value="Sigma2 domain of RNA polymerase sigma factors"/>
    <property type="match status" value="1"/>
</dbReference>
<dbReference type="CDD" id="cd06171">
    <property type="entry name" value="Sigma70_r4"/>
    <property type="match status" value="1"/>
</dbReference>
<protein>
    <submittedName>
        <fullName evidence="8">Sigma-70 family RNA polymerase sigma factor</fullName>
    </submittedName>
</protein>
<evidence type="ECO:0000256" key="3">
    <source>
        <dbReference type="ARBA" id="ARBA00023082"/>
    </source>
</evidence>
<dbReference type="InterPro" id="IPR013249">
    <property type="entry name" value="RNA_pol_sigma70_r4_t2"/>
</dbReference>
<dbReference type="InterPro" id="IPR013324">
    <property type="entry name" value="RNA_pol_sigma_r3/r4-like"/>
</dbReference>
<dbReference type="InterPro" id="IPR013325">
    <property type="entry name" value="RNA_pol_sigma_r2"/>
</dbReference>
<dbReference type="PANTHER" id="PTHR43133:SF8">
    <property type="entry name" value="RNA POLYMERASE SIGMA FACTOR HI_1459-RELATED"/>
    <property type="match status" value="1"/>
</dbReference>
<dbReference type="Pfam" id="PF04542">
    <property type="entry name" value="Sigma70_r2"/>
    <property type="match status" value="1"/>
</dbReference>
<dbReference type="InterPro" id="IPR014284">
    <property type="entry name" value="RNA_pol_sigma-70_dom"/>
</dbReference>
<dbReference type="Gene3D" id="1.10.10.10">
    <property type="entry name" value="Winged helix-like DNA-binding domain superfamily/Winged helix DNA-binding domain"/>
    <property type="match status" value="1"/>
</dbReference>
<accession>A0A6C0NXS6</accession>
<dbReference type="AlphaFoldDB" id="A0A6C0NXS6"/>
<evidence type="ECO:0000256" key="4">
    <source>
        <dbReference type="ARBA" id="ARBA00023125"/>
    </source>
</evidence>
<comment type="similarity">
    <text evidence="1">Belongs to the sigma-70 factor family. ECF subfamily.</text>
</comment>
<evidence type="ECO:0000259" key="6">
    <source>
        <dbReference type="Pfam" id="PF04542"/>
    </source>
</evidence>
<evidence type="ECO:0000313" key="9">
    <source>
        <dbReference type="Proteomes" id="UP000479114"/>
    </source>
</evidence>
<gene>
    <name evidence="8" type="ORF">GZH47_09130</name>
</gene>
<keyword evidence="2" id="KW-0805">Transcription regulation</keyword>
<proteinExistence type="inferred from homology"/>
<organism evidence="8 9">
    <name type="scientific">Paenibacillus rhizovicinus</name>
    <dbReference type="NCBI Taxonomy" id="2704463"/>
    <lineage>
        <taxon>Bacteria</taxon>
        <taxon>Bacillati</taxon>
        <taxon>Bacillota</taxon>
        <taxon>Bacilli</taxon>
        <taxon>Bacillales</taxon>
        <taxon>Paenibacillaceae</taxon>
        <taxon>Paenibacillus</taxon>
    </lineage>
</organism>
<evidence type="ECO:0000256" key="1">
    <source>
        <dbReference type="ARBA" id="ARBA00010641"/>
    </source>
</evidence>
<dbReference type="GO" id="GO:0016987">
    <property type="term" value="F:sigma factor activity"/>
    <property type="evidence" value="ECO:0007669"/>
    <property type="project" value="UniProtKB-KW"/>
</dbReference>
<dbReference type="Pfam" id="PF08281">
    <property type="entry name" value="Sigma70_r4_2"/>
    <property type="match status" value="1"/>
</dbReference>
<dbReference type="PANTHER" id="PTHR43133">
    <property type="entry name" value="RNA POLYMERASE ECF-TYPE SIGMA FACTO"/>
    <property type="match status" value="1"/>
</dbReference>
<dbReference type="InterPro" id="IPR007627">
    <property type="entry name" value="RNA_pol_sigma70_r2"/>
</dbReference>
<dbReference type="NCBIfam" id="TIGR02937">
    <property type="entry name" value="sigma70-ECF"/>
    <property type="match status" value="1"/>
</dbReference>
<dbReference type="GO" id="GO:0003677">
    <property type="term" value="F:DNA binding"/>
    <property type="evidence" value="ECO:0007669"/>
    <property type="project" value="UniProtKB-KW"/>
</dbReference>
<feature type="domain" description="RNA polymerase sigma-70 region 2" evidence="6">
    <location>
        <begin position="13"/>
        <end position="78"/>
    </location>
</feature>
<evidence type="ECO:0000256" key="5">
    <source>
        <dbReference type="ARBA" id="ARBA00023163"/>
    </source>
</evidence>
<dbReference type="GO" id="GO:0006352">
    <property type="term" value="P:DNA-templated transcription initiation"/>
    <property type="evidence" value="ECO:0007669"/>
    <property type="project" value="InterPro"/>
</dbReference>
<keyword evidence="9" id="KW-1185">Reference proteome</keyword>
<name>A0A6C0NXS6_9BACL</name>
<sequence length="167" mass="19576">MNLNANERFSTYYKEHSKRVYACVYKILRDPFLAQDAVQETFMKIFRKFGMLKAGEVLDGRLYTIAKNTAIDLYRKRKGSREAFYERMDLLSDAYDGGIGREFEQSDAYEALEQLEPEQRQSLLLLYEHGLTYQQLASLQHKSIGTVKTQIHRSKKKLQKLHAIRLT</sequence>
<dbReference type="KEGG" id="prz:GZH47_09130"/>
<evidence type="ECO:0000259" key="7">
    <source>
        <dbReference type="Pfam" id="PF08281"/>
    </source>
</evidence>
<keyword evidence="3" id="KW-0731">Sigma factor</keyword>
<dbReference type="InterPro" id="IPR036388">
    <property type="entry name" value="WH-like_DNA-bd_sf"/>
</dbReference>
<dbReference type="SUPFAM" id="SSF88659">
    <property type="entry name" value="Sigma3 and sigma4 domains of RNA polymerase sigma factors"/>
    <property type="match status" value="1"/>
</dbReference>
<dbReference type="InterPro" id="IPR039425">
    <property type="entry name" value="RNA_pol_sigma-70-like"/>
</dbReference>
<evidence type="ECO:0000313" key="8">
    <source>
        <dbReference type="EMBL" id="QHW30998.1"/>
    </source>
</evidence>
<dbReference type="Proteomes" id="UP000479114">
    <property type="component" value="Chromosome"/>
</dbReference>
<dbReference type="RefSeq" id="WP_162639807.1">
    <property type="nucleotide sequence ID" value="NZ_CP048286.1"/>
</dbReference>